<dbReference type="PROSITE" id="PS50966">
    <property type="entry name" value="ZF_SWIM"/>
    <property type="match status" value="1"/>
</dbReference>
<dbReference type="PANTHER" id="PTHR21540">
    <property type="entry name" value="RING FINGER AND SWIM DOMAIN-CONTAINING PROTEIN 2"/>
    <property type="match status" value="1"/>
</dbReference>
<keyword evidence="1" id="KW-0479">Metal-binding</keyword>
<name>A0A7S3QJQ8_9STRA</name>
<dbReference type="Gene3D" id="3.30.40.10">
    <property type="entry name" value="Zinc/RING finger domain, C3HC4 (zinc finger)"/>
    <property type="match status" value="1"/>
</dbReference>
<dbReference type="AlphaFoldDB" id="A0A7S3QJQ8"/>
<accession>A0A7S3QJQ8</accession>
<dbReference type="GO" id="GO:0061630">
    <property type="term" value="F:ubiquitin protein ligase activity"/>
    <property type="evidence" value="ECO:0007669"/>
    <property type="project" value="InterPro"/>
</dbReference>
<dbReference type="InterPro" id="IPR013083">
    <property type="entry name" value="Znf_RING/FYVE/PHD"/>
</dbReference>
<feature type="region of interest" description="Disordered" evidence="2">
    <location>
        <begin position="250"/>
        <end position="271"/>
    </location>
</feature>
<feature type="compositionally biased region" description="Basic and acidic residues" evidence="2">
    <location>
        <begin position="250"/>
        <end position="261"/>
    </location>
</feature>
<dbReference type="Pfam" id="PF13639">
    <property type="entry name" value="zf-RING_2"/>
    <property type="match status" value="1"/>
</dbReference>
<gene>
    <name evidence="5" type="ORF">CDEB00056_LOCUS24214</name>
</gene>
<evidence type="ECO:0000256" key="2">
    <source>
        <dbReference type="SAM" id="MobiDB-lite"/>
    </source>
</evidence>
<organism evidence="5">
    <name type="scientific">Chaetoceros debilis</name>
    <dbReference type="NCBI Taxonomy" id="122233"/>
    <lineage>
        <taxon>Eukaryota</taxon>
        <taxon>Sar</taxon>
        <taxon>Stramenopiles</taxon>
        <taxon>Ochrophyta</taxon>
        <taxon>Bacillariophyta</taxon>
        <taxon>Coscinodiscophyceae</taxon>
        <taxon>Chaetocerotophycidae</taxon>
        <taxon>Chaetocerotales</taxon>
        <taxon>Chaetocerotaceae</taxon>
        <taxon>Chaetoceros</taxon>
    </lineage>
</organism>
<dbReference type="Pfam" id="PF04434">
    <property type="entry name" value="SWIM"/>
    <property type="match status" value="1"/>
</dbReference>
<dbReference type="SUPFAM" id="SSF57850">
    <property type="entry name" value="RING/U-box"/>
    <property type="match status" value="1"/>
</dbReference>
<dbReference type="GO" id="GO:0008270">
    <property type="term" value="F:zinc ion binding"/>
    <property type="evidence" value="ECO:0007669"/>
    <property type="project" value="UniProtKB-KW"/>
</dbReference>
<evidence type="ECO:0000259" key="4">
    <source>
        <dbReference type="PROSITE" id="PS50966"/>
    </source>
</evidence>
<protein>
    <recommendedName>
        <fullName evidence="6">Anaphase-promoting complex subunit 11</fullName>
    </recommendedName>
</protein>
<dbReference type="InterPro" id="IPR007527">
    <property type="entry name" value="Znf_SWIM"/>
</dbReference>
<evidence type="ECO:0000313" key="5">
    <source>
        <dbReference type="EMBL" id="CAE0479360.1"/>
    </source>
</evidence>
<dbReference type="PROSITE" id="PS50089">
    <property type="entry name" value="ZF_RING_2"/>
    <property type="match status" value="1"/>
</dbReference>
<dbReference type="InterPro" id="IPR039903">
    <property type="entry name" value="Zswim2"/>
</dbReference>
<evidence type="ECO:0008006" key="6">
    <source>
        <dbReference type="Google" id="ProtNLM"/>
    </source>
</evidence>
<feature type="compositionally biased region" description="Polar residues" evidence="2">
    <location>
        <begin position="262"/>
        <end position="271"/>
    </location>
</feature>
<reference evidence="5" key="1">
    <citation type="submission" date="2021-01" db="EMBL/GenBank/DDBJ databases">
        <authorList>
            <person name="Corre E."/>
            <person name="Pelletier E."/>
            <person name="Niang G."/>
            <person name="Scheremetjew M."/>
            <person name="Finn R."/>
            <person name="Kale V."/>
            <person name="Holt S."/>
            <person name="Cochrane G."/>
            <person name="Meng A."/>
            <person name="Brown T."/>
            <person name="Cohen L."/>
        </authorList>
    </citation>
    <scope>NUCLEOTIDE SEQUENCE</scope>
    <source>
        <strain evidence="5">MM31A-1</strain>
    </source>
</reference>
<keyword evidence="1" id="KW-0862">Zinc</keyword>
<dbReference type="InterPro" id="IPR001841">
    <property type="entry name" value="Znf_RING"/>
</dbReference>
<sequence>MTKTKITSPNKGSAKRTKKIKSPAPEKRLKRFRSKPTIAIGSRIERAIQQRLFLVEVSSSTTCPHHGGPSITLNVLGSTGNVYEVTISKIPRCNCPDHTRGNLCKHLLFVMLKVVGLPVNSALVYQSAYLTNELDEILAMLQARTLRLGRDVVANEAVRQRHTDMKNGESADAVDSGTSLVQRKEVEGIDCPICFEELGTDLSQLTYCQQTCGTNFHSGCMQMWTGQAAQRDDPTCPNCRQPWMDKKAIAHDRKKDGRQNQDEGYQNLGNLQGQSLVRDTSTYHSYDWHDSYKRRRRY</sequence>
<feature type="domain" description="SWIM-type" evidence="4">
    <location>
        <begin position="83"/>
        <end position="115"/>
    </location>
</feature>
<proteinExistence type="predicted"/>
<evidence type="ECO:0000256" key="1">
    <source>
        <dbReference type="PROSITE-ProRule" id="PRU00175"/>
    </source>
</evidence>
<feature type="region of interest" description="Disordered" evidence="2">
    <location>
        <begin position="1"/>
        <end position="27"/>
    </location>
</feature>
<feature type="compositionally biased region" description="Polar residues" evidence="2">
    <location>
        <begin position="1"/>
        <end position="11"/>
    </location>
</feature>
<dbReference type="EMBL" id="HBIO01031588">
    <property type="protein sequence ID" value="CAE0479360.1"/>
    <property type="molecule type" value="Transcribed_RNA"/>
</dbReference>
<keyword evidence="1" id="KW-0863">Zinc-finger</keyword>
<dbReference type="PANTHER" id="PTHR21540:SF0">
    <property type="entry name" value="PHD FAMILY PROTEIN"/>
    <property type="match status" value="1"/>
</dbReference>
<evidence type="ECO:0000259" key="3">
    <source>
        <dbReference type="PROSITE" id="PS50089"/>
    </source>
</evidence>
<feature type="domain" description="RING-type" evidence="3">
    <location>
        <begin position="191"/>
        <end position="240"/>
    </location>
</feature>